<dbReference type="PANTHER" id="PTHR35526:SF3">
    <property type="entry name" value="ANTI-SIGMA-F FACTOR RSBW"/>
    <property type="match status" value="1"/>
</dbReference>
<dbReference type="CDD" id="cd16936">
    <property type="entry name" value="HATPase_RsbW-like"/>
    <property type="match status" value="1"/>
</dbReference>
<dbReference type="Pfam" id="PF13581">
    <property type="entry name" value="HATPase_c_2"/>
    <property type="match status" value="1"/>
</dbReference>
<evidence type="ECO:0000256" key="2">
    <source>
        <dbReference type="SAM" id="MobiDB-lite"/>
    </source>
</evidence>
<evidence type="ECO:0000313" key="4">
    <source>
        <dbReference type="EMBL" id="QTE00668.1"/>
    </source>
</evidence>
<dbReference type="PANTHER" id="PTHR35526">
    <property type="entry name" value="ANTI-SIGMA-F FACTOR RSBW-RELATED"/>
    <property type="match status" value="1"/>
</dbReference>
<accession>A0ABX7TV68</accession>
<feature type="region of interest" description="Disordered" evidence="2">
    <location>
        <begin position="1"/>
        <end position="24"/>
    </location>
</feature>
<proteinExistence type="predicted"/>
<dbReference type="InterPro" id="IPR050267">
    <property type="entry name" value="Anti-sigma-factor_SerPK"/>
</dbReference>
<dbReference type="RefSeq" id="WP_243769295.1">
    <property type="nucleotide sequence ID" value="NZ_CP071839.1"/>
</dbReference>
<feature type="domain" description="Histidine kinase/HSP90-like ATPase" evidence="3">
    <location>
        <begin position="21"/>
        <end position="131"/>
    </location>
</feature>
<protein>
    <submittedName>
        <fullName evidence="4">Histidine kinase-, DNA gyrase B-, and HSP90-like ATPase</fullName>
    </submittedName>
</protein>
<dbReference type="SUPFAM" id="SSF55874">
    <property type="entry name" value="ATPase domain of HSP90 chaperone/DNA topoisomerase II/histidine kinase"/>
    <property type="match status" value="1"/>
</dbReference>
<dbReference type="InterPro" id="IPR003594">
    <property type="entry name" value="HATPase_dom"/>
</dbReference>
<keyword evidence="1" id="KW-0418">Kinase</keyword>
<keyword evidence="1" id="KW-0723">Serine/threonine-protein kinase</keyword>
<evidence type="ECO:0000313" key="5">
    <source>
        <dbReference type="Proteomes" id="UP000663908"/>
    </source>
</evidence>
<dbReference type="Proteomes" id="UP000663908">
    <property type="component" value="Chromosome"/>
</dbReference>
<organism evidence="4 5">
    <name type="scientific">Streptomyces cyanogenus</name>
    <dbReference type="NCBI Taxonomy" id="80860"/>
    <lineage>
        <taxon>Bacteria</taxon>
        <taxon>Bacillati</taxon>
        <taxon>Actinomycetota</taxon>
        <taxon>Actinomycetes</taxon>
        <taxon>Kitasatosporales</taxon>
        <taxon>Streptomycetaceae</taxon>
        <taxon>Streptomyces</taxon>
    </lineage>
</organism>
<keyword evidence="1" id="KW-0808">Transferase</keyword>
<gene>
    <name evidence="4" type="ORF">S1361_25270</name>
</gene>
<dbReference type="InterPro" id="IPR036890">
    <property type="entry name" value="HATPase_C_sf"/>
</dbReference>
<reference evidence="4 5" key="1">
    <citation type="submission" date="2021-03" db="EMBL/GenBank/DDBJ databases">
        <title>Complete genome sequence of Streptomyces cyanogenus S136, producer of anticancer angucycline landomycin A.</title>
        <authorList>
            <person name="Hrab P."/>
            <person name="Ruckert C."/>
            <person name="Busche T."/>
            <person name="Ostash I."/>
            <person name="Kalinowski J."/>
            <person name="Fedorenko V."/>
            <person name="Yushchuk O."/>
            <person name="Ostash B."/>
        </authorList>
    </citation>
    <scope>NUCLEOTIDE SEQUENCE [LARGE SCALE GENOMIC DNA]</scope>
    <source>
        <strain evidence="4 5">S136</strain>
    </source>
</reference>
<keyword evidence="5" id="KW-1185">Reference proteome</keyword>
<evidence type="ECO:0000259" key="3">
    <source>
        <dbReference type="Pfam" id="PF13581"/>
    </source>
</evidence>
<dbReference type="EMBL" id="CP071839">
    <property type="protein sequence ID" value="QTE00668.1"/>
    <property type="molecule type" value="Genomic_DNA"/>
</dbReference>
<dbReference type="Gene3D" id="3.30.565.10">
    <property type="entry name" value="Histidine kinase-like ATPase, C-terminal domain"/>
    <property type="match status" value="1"/>
</dbReference>
<evidence type="ECO:0000256" key="1">
    <source>
        <dbReference type="ARBA" id="ARBA00022527"/>
    </source>
</evidence>
<sequence length="149" mass="16327">MTTTATRPMSKGDPGYTETMPCEPQSAKRARTLVATALRTWGIGDLLDAGMLIVDELVTNAIDHTRCRTVRVVIRRVSRDRVRIGVADSSREVPGVGMPDKDSEGGRGLVLVDVLSDRWGYDLHPTWKLVWAELTRPRTTLTPSTGAPA</sequence>
<name>A0ABX7TV68_STRCY</name>